<feature type="domain" description="tRNA/rRNA methyltransferase SpoU type" evidence="3">
    <location>
        <begin position="24"/>
        <end position="167"/>
    </location>
</feature>
<dbReference type="InterPro" id="IPR001537">
    <property type="entry name" value="SpoU_MeTrfase"/>
</dbReference>
<dbReference type="InterPro" id="IPR051259">
    <property type="entry name" value="rRNA_Methyltransferase"/>
</dbReference>
<dbReference type="RefSeq" id="WP_166845245.1">
    <property type="nucleotide sequence ID" value="NZ_JAAONY010000002.1"/>
</dbReference>
<protein>
    <submittedName>
        <fullName evidence="4">tRNA G18 (Ribose-2'-O)-methylase SpoU</fullName>
    </submittedName>
</protein>
<evidence type="ECO:0000256" key="1">
    <source>
        <dbReference type="ARBA" id="ARBA00022603"/>
    </source>
</evidence>
<dbReference type="GO" id="GO:0006396">
    <property type="term" value="P:RNA processing"/>
    <property type="evidence" value="ECO:0007669"/>
    <property type="project" value="InterPro"/>
</dbReference>
<dbReference type="PANTHER" id="PTHR43191:SF2">
    <property type="entry name" value="RRNA METHYLTRANSFERASE 3, MITOCHONDRIAL"/>
    <property type="match status" value="1"/>
</dbReference>
<dbReference type="InterPro" id="IPR029028">
    <property type="entry name" value="Alpha/beta_knot_MTases"/>
</dbReference>
<accession>A0A7X0JUZ9</accession>
<reference evidence="4 5" key="1">
    <citation type="submission" date="2020-08" db="EMBL/GenBank/DDBJ databases">
        <title>Genomic Encyclopedia of Type Strains, Phase IV (KMG-IV): sequencing the most valuable type-strain genomes for metagenomic binning, comparative biology and taxonomic classification.</title>
        <authorList>
            <person name="Goeker M."/>
        </authorList>
    </citation>
    <scope>NUCLEOTIDE SEQUENCE [LARGE SCALE GENOMIC DNA]</scope>
    <source>
        <strain evidence="4 5">DSM 22368</strain>
    </source>
</reference>
<dbReference type="InterPro" id="IPR029026">
    <property type="entry name" value="tRNA_m1G_MTases_N"/>
</dbReference>
<evidence type="ECO:0000256" key="2">
    <source>
        <dbReference type="ARBA" id="ARBA00022679"/>
    </source>
</evidence>
<dbReference type="GO" id="GO:0032259">
    <property type="term" value="P:methylation"/>
    <property type="evidence" value="ECO:0007669"/>
    <property type="project" value="UniProtKB-KW"/>
</dbReference>
<dbReference type="EMBL" id="JACHHT010000002">
    <property type="protein sequence ID" value="MBB6522770.1"/>
    <property type="molecule type" value="Genomic_DNA"/>
</dbReference>
<dbReference type="GO" id="GO:0003723">
    <property type="term" value="F:RNA binding"/>
    <property type="evidence" value="ECO:0007669"/>
    <property type="project" value="InterPro"/>
</dbReference>
<evidence type="ECO:0000313" key="5">
    <source>
        <dbReference type="Proteomes" id="UP000528457"/>
    </source>
</evidence>
<name>A0A7X0JUZ9_9GAMM</name>
<comment type="caution">
    <text evidence="4">The sequence shown here is derived from an EMBL/GenBank/DDBJ whole genome shotgun (WGS) entry which is preliminary data.</text>
</comment>
<organism evidence="4 5">
    <name type="scientific">Pseudoteredinibacter isoporae</name>
    <dbReference type="NCBI Taxonomy" id="570281"/>
    <lineage>
        <taxon>Bacteria</taxon>
        <taxon>Pseudomonadati</taxon>
        <taxon>Pseudomonadota</taxon>
        <taxon>Gammaproteobacteria</taxon>
        <taxon>Cellvibrionales</taxon>
        <taxon>Cellvibrionaceae</taxon>
        <taxon>Pseudoteredinibacter</taxon>
    </lineage>
</organism>
<evidence type="ECO:0000313" key="4">
    <source>
        <dbReference type="EMBL" id="MBB6522770.1"/>
    </source>
</evidence>
<dbReference type="PANTHER" id="PTHR43191">
    <property type="entry name" value="RRNA METHYLTRANSFERASE 3"/>
    <property type="match status" value="1"/>
</dbReference>
<gene>
    <name evidence="4" type="ORF">HNR48_003055</name>
</gene>
<dbReference type="Gene3D" id="3.40.1280.10">
    <property type="match status" value="1"/>
</dbReference>
<evidence type="ECO:0000259" key="3">
    <source>
        <dbReference type="Pfam" id="PF00588"/>
    </source>
</evidence>
<dbReference type="GO" id="GO:0008173">
    <property type="term" value="F:RNA methyltransferase activity"/>
    <property type="evidence" value="ECO:0007669"/>
    <property type="project" value="InterPro"/>
</dbReference>
<sequence>MTSSDRQLEHHEHRAESTLGPGLSFLLHNIESPSNVGALFRCADALGCEHIYLSGSTAAPPNRKLRKASRSAELYVSYSKHNHFEDLLDTLKENRVLTLALELSVNSIALENFVLDKKYQSICLVPGSENHGLDEKLLNACEQAVYIPMRGHNSSMNIATACAIAAYRLQQG</sequence>
<dbReference type="InParanoid" id="A0A7X0JUZ9"/>
<keyword evidence="5" id="KW-1185">Reference proteome</keyword>
<keyword evidence="1 4" id="KW-0489">Methyltransferase</keyword>
<keyword evidence="2" id="KW-0808">Transferase</keyword>
<dbReference type="SUPFAM" id="SSF75217">
    <property type="entry name" value="alpha/beta knot"/>
    <property type="match status" value="1"/>
</dbReference>
<proteinExistence type="predicted"/>
<dbReference type="AlphaFoldDB" id="A0A7X0JUZ9"/>
<dbReference type="Proteomes" id="UP000528457">
    <property type="component" value="Unassembled WGS sequence"/>
</dbReference>
<dbReference type="Pfam" id="PF00588">
    <property type="entry name" value="SpoU_methylase"/>
    <property type="match status" value="1"/>
</dbReference>